<dbReference type="AlphaFoldDB" id="A0A6I8P161"/>
<dbReference type="GeneTree" id="ENSGT00530000063686"/>
<evidence type="ECO:0000313" key="2">
    <source>
        <dbReference type="Ensembl" id="ENSOANP00000046731.1"/>
    </source>
</evidence>
<organism evidence="2 3">
    <name type="scientific">Ornithorhynchus anatinus</name>
    <name type="common">Duckbill platypus</name>
    <dbReference type="NCBI Taxonomy" id="9258"/>
    <lineage>
        <taxon>Eukaryota</taxon>
        <taxon>Metazoa</taxon>
        <taxon>Chordata</taxon>
        <taxon>Craniata</taxon>
        <taxon>Vertebrata</taxon>
        <taxon>Euteleostomi</taxon>
        <taxon>Mammalia</taxon>
        <taxon>Monotremata</taxon>
        <taxon>Ornithorhynchidae</taxon>
        <taxon>Ornithorhynchus</taxon>
    </lineage>
</organism>
<accession>A0A6I8P161</accession>
<dbReference type="PANTHER" id="PTHR15225">
    <property type="entry name" value="INTERFERON-INDUCED PROTEIN 35/NMI N-MYC/STAT INTERACTING PROTEIN"/>
    <property type="match status" value="1"/>
</dbReference>
<reference evidence="2" key="3">
    <citation type="submission" date="2025-09" db="UniProtKB">
        <authorList>
            <consortium name="Ensembl"/>
        </authorList>
    </citation>
    <scope>IDENTIFICATION</scope>
    <source>
        <strain evidence="2">Glennie</strain>
    </source>
</reference>
<feature type="domain" description="NID" evidence="1">
    <location>
        <begin position="175"/>
        <end position="263"/>
    </location>
</feature>
<dbReference type="GO" id="GO:0005634">
    <property type="term" value="C:nucleus"/>
    <property type="evidence" value="ECO:0000318"/>
    <property type="project" value="GO_Central"/>
</dbReference>
<proteinExistence type="predicted"/>
<dbReference type="InParanoid" id="A0A6I8P161"/>
<dbReference type="Pfam" id="PF07292">
    <property type="entry name" value="NID"/>
    <property type="match status" value="2"/>
</dbReference>
<protein>
    <recommendedName>
        <fullName evidence="1">NID domain-containing protein</fullName>
    </recommendedName>
</protein>
<dbReference type="FunCoup" id="A0A6I8P161">
    <property type="interactions" value="725"/>
</dbReference>
<sequence length="282" mass="30135">LPQEACRVLEAASAATRRAKAAAEERVAGLRAALRSGTGPRGPGPLPRLALVLPARPAPGPGPPHLRLRLPLRGGSALVTFEDWRGQLVRQPQHEVQVEDCRLRLGARALHLPAPLAFQLSGRPCGRRALVSGMPPGLGLSADQLLDKLELFFCKASRGGGEVTARELLLGGRAAVLDFAEDGVVDRLYRVGWFQVPLGKRTVTLAVTPHVSGEVSNLELGHLQAPRTVLLSGVADVMEESTLRDVLELHFQRPSCGGGEVEALVYVAPGRQGYALFTPEIH</sequence>
<dbReference type="InterPro" id="IPR009909">
    <property type="entry name" value="Nmi/IFP35_dom"/>
</dbReference>
<dbReference type="Proteomes" id="UP000002279">
    <property type="component" value="Chromosome 11"/>
</dbReference>
<reference evidence="2" key="2">
    <citation type="submission" date="2025-08" db="UniProtKB">
        <authorList>
            <consortium name="Ensembl"/>
        </authorList>
    </citation>
    <scope>IDENTIFICATION</scope>
    <source>
        <strain evidence="2">Glennie</strain>
    </source>
</reference>
<reference evidence="2 3" key="1">
    <citation type="journal article" date="2008" name="Nature">
        <title>Genome analysis of the platypus reveals unique signatures of evolution.</title>
        <authorList>
            <person name="Warren W.C."/>
            <person name="Hillier L.W."/>
            <person name="Marshall Graves J.A."/>
            <person name="Birney E."/>
            <person name="Ponting C.P."/>
            <person name="Grutzner F."/>
            <person name="Belov K."/>
            <person name="Miller W."/>
            <person name="Clarke L."/>
            <person name="Chinwalla A.T."/>
            <person name="Yang S.P."/>
            <person name="Heger A."/>
            <person name="Locke D.P."/>
            <person name="Miethke P."/>
            <person name="Waters P.D."/>
            <person name="Veyrunes F."/>
            <person name="Fulton L."/>
            <person name="Fulton B."/>
            <person name="Graves T."/>
            <person name="Wallis J."/>
            <person name="Puente X.S."/>
            <person name="Lopez-Otin C."/>
            <person name="Ordonez G.R."/>
            <person name="Eichler E.E."/>
            <person name="Chen L."/>
            <person name="Cheng Z."/>
            <person name="Deakin J.E."/>
            <person name="Alsop A."/>
            <person name="Thompson K."/>
            <person name="Kirby P."/>
            <person name="Papenfuss A.T."/>
            <person name="Wakefield M.J."/>
            <person name="Olender T."/>
            <person name="Lancet D."/>
            <person name="Huttley G.A."/>
            <person name="Smit A.F."/>
            <person name="Pask A."/>
            <person name="Temple-Smith P."/>
            <person name="Batzer M.A."/>
            <person name="Walker J.A."/>
            <person name="Konkel M.K."/>
            <person name="Harris R.S."/>
            <person name="Whittington C.M."/>
            <person name="Wong E.S."/>
            <person name="Gemmell N.J."/>
            <person name="Buschiazzo E."/>
            <person name="Vargas Jentzsch I.M."/>
            <person name="Merkel A."/>
            <person name="Schmitz J."/>
            <person name="Zemann A."/>
            <person name="Churakov G."/>
            <person name="Kriegs J.O."/>
            <person name="Brosius J."/>
            <person name="Murchison E.P."/>
            <person name="Sachidanandam R."/>
            <person name="Smith C."/>
            <person name="Hannon G.J."/>
            <person name="Tsend-Ayush E."/>
            <person name="McMillan D."/>
            <person name="Attenborough R."/>
            <person name="Rens W."/>
            <person name="Ferguson-Smith M."/>
            <person name="Lefevre C.M."/>
            <person name="Sharp J.A."/>
            <person name="Nicholas K.R."/>
            <person name="Ray D.A."/>
            <person name="Kube M."/>
            <person name="Reinhardt R."/>
            <person name="Pringle T.H."/>
            <person name="Taylor J."/>
            <person name="Jones R.C."/>
            <person name="Nixon B."/>
            <person name="Dacheux J.L."/>
            <person name="Niwa H."/>
            <person name="Sekita Y."/>
            <person name="Huang X."/>
            <person name="Stark A."/>
            <person name="Kheradpour P."/>
            <person name="Kellis M."/>
            <person name="Flicek P."/>
            <person name="Chen Y."/>
            <person name="Webber C."/>
            <person name="Hardison R."/>
            <person name="Nelson J."/>
            <person name="Hallsworth-Pepin K."/>
            <person name="Delehaunty K."/>
            <person name="Markovic C."/>
            <person name="Minx P."/>
            <person name="Feng Y."/>
            <person name="Kremitzki C."/>
            <person name="Mitreva M."/>
            <person name="Glasscock J."/>
            <person name="Wylie T."/>
            <person name="Wohldmann P."/>
            <person name="Thiru P."/>
            <person name="Nhan M.N."/>
            <person name="Pohl C.S."/>
            <person name="Smith S.M."/>
            <person name="Hou S."/>
            <person name="Nefedov M."/>
            <person name="de Jong P.J."/>
            <person name="Renfree M.B."/>
            <person name="Mardis E.R."/>
            <person name="Wilson R.K."/>
        </authorList>
    </citation>
    <scope>NUCLEOTIDE SEQUENCE [LARGE SCALE GENOMIC DNA]</scope>
    <source>
        <strain evidence="2 3">Glennie</strain>
    </source>
</reference>
<keyword evidence="3" id="KW-1185">Reference proteome</keyword>
<dbReference type="Ensembl" id="ENSOANT00000053581.1">
    <property type="protein sequence ID" value="ENSOANP00000046731.1"/>
    <property type="gene ID" value="ENSOANG00000040322.1"/>
</dbReference>
<evidence type="ECO:0000313" key="3">
    <source>
        <dbReference type="Proteomes" id="UP000002279"/>
    </source>
</evidence>
<name>A0A6I8P161_ORNAN</name>
<dbReference type="PANTHER" id="PTHR15225:SF1">
    <property type="entry name" value="INTERFERON-INDUCED 35 KDA PROTEIN"/>
    <property type="match status" value="1"/>
</dbReference>
<evidence type="ECO:0000259" key="1">
    <source>
        <dbReference type="Pfam" id="PF07292"/>
    </source>
</evidence>
<dbReference type="OMA" id="ELFFCKA"/>
<feature type="domain" description="NID" evidence="1">
    <location>
        <begin position="77"/>
        <end position="164"/>
    </location>
</feature>
<dbReference type="Bgee" id="ENSOANG00000040322">
    <property type="expression patterns" value="Expressed in liver and 7 other cell types or tissues"/>
</dbReference>